<dbReference type="EMBL" id="DSKY01000020">
    <property type="protein sequence ID" value="HDY59469.1"/>
    <property type="molecule type" value="Genomic_DNA"/>
</dbReference>
<comment type="caution">
    <text evidence="1">The sequence shown here is derived from an EMBL/GenBank/DDBJ whole genome shotgun (WGS) entry which is preliminary data.</text>
</comment>
<gene>
    <name evidence="1" type="ORF">ENP86_07960</name>
</gene>
<protein>
    <submittedName>
        <fullName evidence="1">SH3 domain-containing protein</fullName>
    </submittedName>
</protein>
<organism evidence="1">
    <name type="scientific">candidate division WOR-3 bacterium</name>
    <dbReference type="NCBI Taxonomy" id="2052148"/>
    <lineage>
        <taxon>Bacteria</taxon>
        <taxon>Bacteria division WOR-3</taxon>
    </lineage>
</organism>
<name>A0A7V0Z6K6_UNCW3</name>
<sequence length="237" mass="27331">MAIGLITIFFWSLSPSFLCPNFDFVKEAKVDLNGDGRLDAIRIIETNEDGGFTLKINKTIIKDTLNAEVDGFIIVDIDTADIFKEVAVHTPGESDDDEYLIYWYDGKKTFQMARIARWPEFTGNGKVLVDDWMGFWRKRDIYVLDKDSRTLNIIPQEFYYVGIEAEVIKSFSLNRSRADEDGITIVYAGEKIILLLYSPSKETFYDDWYQIKTSSGFVGWAKLRTFYEKVKGLPWAD</sequence>
<proteinExistence type="predicted"/>
<dbReference type="AlphaFoldDB" id="A0A7V0Z6K6"/>
<evidence type="ECO:0000313" key="1">
    <source>
        <dbReference type="EMBL" id="HDY59469.1"/>
    </source>
</evidence>
<accession>A0A7V0Z6K6</accession>
<reference evidence="1" key="1">
    <citation type="journal article" date="2020" name="mSystems">
        <title>Genome- and Community-Level Interaction Insights into Carbon Utilization and Element Cycling Functions of Hydrothermarchaeota in Hydrothermal Sediment.</title>
        <authorList>
            <person name="Zhou Z."/>
            <person name="Liu Y."/>
            <person name="Xu W."/>
            <person name="Pan J."/>
            <person name="Luo Z.H."/>
            <person name="Li M."/>
        </authorList>
    </citation>
    <scope>NUCLEOTIDE SEQUENCE [LARGE SCALE GENOMIC DNA]</scope>
    <source>
        <strain evidence="1">SpSt-258</strain>
    </source>
</reference>